<reference evidence="2" key="1">
    <citation type="journal article" date="2023" name="G3 (Bethesda)">
        <title>Genome assembly and association tests identify interacting loci associated with vigor, precocity, and sex in interspecific pistachio rootstocks.</title>
        <authorList>
            <person name="Palmer W."/>
            <person name="Jacygrad E."/>
            <person name="Sagayaradj S."/>
            <person name="Cavanaugh K."/>
            <person name="Han R."/>
            <person name="Bertier L."/>
            <person name="Beede B."/>
            <person name="Kafkas S."/>
            <person name="Golino D."/>
            <person name="Preece J."/>
            <person name="Michelmore R."/>
        </authorList>
    </citation>
    <scope>NUCLEOTIDE SEQUENCE [LARGE SCALE GENOMIC DNA]</scope>
</reference>
<comment type="caution">
    <text evidence="1">The sequence shown here is derived from an EMBL/GenBank/DDBJ whole genome shotgun (WGS) entry which is preliminary data.</text>
</comment>
<gene>
    <name evidence="1" type="ORF">Pint_32892</name>
</gene>
<sequence length="196" mass="21529">MAFKSAEDSLRVWIKGRKFSIQGLLGKEIGSDAFVDGSLVIFRLAPQDYHRFHFPVSGIIERIVDIPGCLYTVNPIAVNSKYCNVFTENKRVVSIISTKHFGKVAFIAIGATMVGSITFLKKEGDFVKKGDEFGYFSFGGSTVICVFEKDAIKIDEDLLANSGRSLETLVRVGMSLGVSVKEIAELALPNLQKIVL</sequence>
<protein>
    <submittedName>
        <fullName evidence="1">Uncharacterized protein</fullName>
    </submittedName>
</protein>
<name>A0ACC0X8P1_9ROSI</name>
<proteinExistence type="predicted"/>
<organism evidence="1 2">
    <name type="scientific">Pistacia integerrima</name>
    <dbReference type="NCBI Taxonomy" id="434235"/>
    <lineage>
        <taxon>Eukaryota</taxon>
        <taxon>Viridiplantae</taxon>
        <taxon>Streptophyta</taxon>
        <taxon>Embryophyta</taxon>
        <taxon>Tracheophyta</taxon>
        <taxon>Spermatophyta</taxon>
        <taxon>Magnoliopsida</taxon>
        <taxon>eudicotyledons</taxon>
        <taxon>Gunneridae</taxon>
        <taxon>Pentapetalae</taxon>
        <taxon>rosids</taxon>
        <taxon>malvids</taxon>
        <taxon>Sapindales</taxon>
        <taxon>Anacardiaceae</taxon>
        <taxon>Pistacia</taxon>
    </lineage>
</organism>
<dbReference type="EMBL" id="CM047749">
    <property type="protein sequence ID" value="KAJ0011158.1"/>
    <property type="molecule type" value="Genomic_DNA"/>
</dbReference>
<accession>A0ACC0X8P1</accession>
<evidence type="ECO:0000313" key="2">
    <source>
        <dbReference type="Proteomes" id="UP001163603"/>
    </source>
</evidence>
<evidence type="ECO:0000313" key="1">
    <source>
        <dbReference type="EMBL" id="KAJ0011158.1"/>
    </source>
</evidence>
<keyword evidence="2" id="KW-1185">Reference proteome</keyword>
<dbReference type="Proteomes" id="UP001163603">
    <property type="component" value="Chromosome 14"/>
</dbReference>